<dbReference type="FunFam" id="1.10.472.10:FF:000123">
    <property type="entry name" value="Cyclin-Y-like protein 2"/>
    <property type="match status" value="1"/>
</dbReference>
<name>A0A0D6LTL8_9BILA</name>
<dbReference type="InterPro" id="IPR012399">
    <property type="entry name" value="Cyclin_Y"/>
</dbReference>
<dbReference type="Gene3D" id="1.10.472.10">
    <property type="entry name" value="Cyclin-like"/>
    <property type="match status" value="1"/>
</dbReference>
<keyword evidence="3" id="KW-0812">Transmembrane</keyword>
<feature type="transmembrane region" description="Helical" evidence="3">
    <location>
        <begin position="171"/>
        <end position="193"/>
    </location>
</feature>
<evidence type="ECO:0000256" key="3">
    <source>
        <dbReference type="SAM" id="Phobius"/>
    </source>
</evidence>
<evidence type="ECO:0000313" key="4">
    <source>
        <dbReference type="EMBL" id="EPB75224.1"/>
    </source>
</evidence>
<accession>A0A0D6LTL8</accession>
<reference evidence="4 5" key="1">
    <citation type="submission" date="2013-05" db="EMBL/GenBank/DDBJ databases">
        <title>Draft genome of the parasitic nematode Anyclostoma ceylanicum.</title>
        <authorList>
            <person name="Mitreva M."/>
        </authorList>
    </citation>
    <scope>NUCLEOTIDE SEQUENCE [LARGE SCALE GENOMIC DNA]</scope>
</reference>
<dbReference type="Proteomes" id="UP000054495">
    <property type="component" value="Unassembled WGS sequence"/>
</dbReference>
<dbReference type="SUPFAM" id="SSF47954">
    <property type="entry name" value="Cyclin-like"/>
    <property type="match status" value="1"/>
</dbReference>
<keyword evidence="3" id="KW-1133">Transmembrane helix</keyword>
<dbReference type="PANTHER" id="PTHR14248">
    <property type="entry name" value="CYCLIN Y, ISOFORM A"/>
    <property type="match status" value="1"/>
</dbReference>
<protein>
    <submittedName>
        <fullName evidence="4">Cyclin domain protein</fullName>
    </submittedName>
</protein>
<evidence type="ECO:0000313" key="5">
    <source>
        <dbReference type="Proteomes" id="UP000054495"/>
    </source>
</evidence>
<keyword evidence="3" id="KW-0472">Membrane</keyword>
<keyword evidence="1" id="KW-0195">Cyclin</keyword>
<keyword evidence="5" id="KW-1185">Reference proteome</keyword>
<proteinExistence type="predicted"/>
<dbReference type="Pfam" id="PF08613">
    <property type="entry name" value="Cyclin"/>
    <property type="match status" value="1"/>
</dbReference>
<gene>
    <name evidence="4" type="ORF">ANCCEY_05690</name>
</gene>
<dbReference type="InterPro" id="IPR013922">
    <property type="entry name" value="Cyclin_PHO80-like"/>
</dbReference>
<dbReference type="CDD" id="cd20540">
    <property type="entry name" value="CYCLIN_CCNY_like"/>
    <property type="match status" value="1"/>
</dbReference>
<dbReference type="GO" id="GO:0019901">
    <property type="term" value="F:protein kinase binding"/>
    <property type="evidence" value="ECO:0007669"/>
    <property type="project" value="InterPro"/>
</dbReference>
<organism evidence="4 5">
    <name type="scientific">Ancylostoma ceylanicum</name>
    <dbReference type="NCBI Taxonomy" id="53326"/>
    <lineage>
        <taxon>Eukaryota</taxon>
        <taxon>Metazoa</taxon>
        <taxon>Ecdysozoa</taxon>
        <taxon>Nematoda</taxon>
        <taxon>Chromadorea</taxon>
        <taxon>Rhabditida</taxon>
        <taxon>Rhabditina</taxon>
        <taxon>Rhabditomorpha</taxon>
        <taxon>Strongyloidea</taxon>
        <taxon>Ancylostomatidae</taxon>
        <taxon>Ancylostomatinae</taxon>
        <taxon>Ancylostoma</taxon>
    </lineage>
</organism>
<dbReference type="InterPro" id="IPR036915">
    <property type="entry name" value="Cyclin-like_sf"/>
</dbReference>
<sequence>MGNSTCCLRNNGSVPRDEKNYAYEGQYTRNNQVEFQYVNQSFPRDETSTNFLPHISEREVPEVGEEDPSTHPTARPTFMERSKSEMKHDSTISQPNLKNTIKCISLAIYYHIANRKNRSHERLMEIFEERLHPITREALPPELMTKDPDHRQIYRFVRTLFHSAQLTAECAIITLVSIAIIQSCLAFGVTVYIERLLNYAEMDLCPSNWRRVVLGAIMLASKVWDDQAVWNVDYCQILRDTNVDDMNELERRFLECLDFNIEVPSSVYAKYYFDLRTLALANDLQLPLQPLYKERAKRLEAVSRVYEDKFHNLKRSFSAERIHTERRAPTVLS</sequence>
<dbReference type="EMBL" id="KE124910">
    <property type="protein sequence ID" value="EPB75224.1"/>
    <property type="molecule type" value="Genomic_DNA"/>
</dbReference>
<dbReference type="AlphaFoldDB" id="A0A0D6LTL8"/>
<evidence type="ECO:0000256" key="1">
    <source>
        <dbReference type="ARBA" id="ARBA00023127"/>
    </source>
</evidence>
<feature type="region of interest" description="Disordered" evidence="2">
    <location>
        <begin position="58"/>
        <end position="92"/>
    </location>
</feature>
<dbReference type="PIRSF" id="PIRSF028934">
    <property type="entry name" value="Cyclin_CG14939"/>
    <property type="match status" value="1"/>
</dbReference>
<evidence type="ECO:0000256" key="2">
    <source>
        <dbReference type="SAM" id="MobiDB-lite"/>
    </source>
</evidence>
<feature type="compositionally biased region" description="Basic and acidic residues" evidence="2">
    <location>
        <begin position="78"/>
        <end position="90"/>
    </location>
</feature>